<feature type="domain" description="Ribosomal RNA adenine methylase transferase N-terminal" evidence="6">
    <location>
        <begin position="39"/>
        <end position="117"/>
    </location>
</feature>
<dbReference type="Gene3D" id="3.40.50.150">
    <property type="entry name" value="Vaccinia Virus protein VP39"/>
    <property type="match status" value="1"/>
</dbReference>
<proteinExistence type="inferred from homology"/>
<protein>
    <recommendedName>
        <fullName evidence="6">Ribosomal RNA adenine methylase transferase N-terminal domain-containing protein</fullName>
    </recommendedName>
</protein>
<comment type="caution">
    <text evidence="5">Lacks conserved residue(s) required for the propagation of feature annotation.</text>
</comment>
<dbReference type="PROSITE" id="PS01131">
    <property type="entry name" value="RRNA_A_DIMETH"/>
    <property type="match status" value="1"/>
</dbReference>
<dbReference type="InterPro" id="IPR020596">
    <property type="entry name" value="rRNA_Ade_Mease_Trfase_CS"/>
</dbReference>
<dbReference type="InterPro" id="IPR029063">
    <property type="entry name" value="SAM-dependent_MTases_sf"/>
</dbReference>
<evidence type="ECO:0000313" key="7">
    <source>
        <dbReference type="EMBL" id="MBO8450354.1"/>
    </source>
</evidence>
<feature type="binding site" evidence="5">
    <location>
        <position position="59"/>
    </location>
    <ligand>
        <name>S-adenosyl-L-methionine</name>
        <dbReference type="ChEBI" id="CHEBI:59789"/>
    </ligand>
</feature>
<sequence>MALTFPDYNSPSALKAFLDGRGMAMQKKFGQNFLVNGSIRERLLDILEIRPEQPVWEVGPGLGAMTKGILDRGARLTAFEIDRGFSAVLRELFAGNPRFELIEGDARKTWKTVRPAENG</sequence>
<dbReference type="EMBL" id="JADIMS010000074">
    <property type="protein sequence ID" value="MBO8450354.1"/>
    <property type="molecule type" value="Genomic_DNA"/>
</dbReference>
<feature type="binding site" evidence="5">
    <location>
        <position position="34"/>
    </location>
    <ligand>
        <name>S-adenosyl-L-methionine</name>
        <dbReference type="ChEBI" id="CHEBI:59789"/>
    </ligand>
</feature>
<comment type="similarity">
    <text evidence="5">Belongs to the class I-like SAM-binding methyltransferase superfamily. rRNA adenine N(6)-methyltransferase family.</text>
</comment>
<comment type="caution">
    <text evidence="7">The sequence shown here is derived from an EMBL/GenBank/DDBJ whole genome shotgun (WGS) entry which is preliminary data.</text>
</comment>
<reference evidence="7" key="1">
    <citation type="submission" date="2020-10" db="EMBL/GenBank/DDBJ databases">
        <authorList>
            <person name="Gilroy R."/>
        </authorList>
    </citation>
    <scope>NUCLEOTIDE SEQUENCE</scope>
    <source>
        <strain evidence="7">B3-4054</strain>
    </source>
</reference>
<evidence type="ECO:0000313" key="8">
    <source>
        <dbReference type="Proteomes" id="UP000823616"/>
    </source>
</evidence>
<organism evidence="7 8">
    <name type="scientific">Candidatus Avitreponema avistercoris</name>
    <dbReference type="NCBI Taxonomy" id="2840705"/>
    <lineage>
        <taxon>Bacteria</taxon>
        <taxon>Pseudomonadati</taxon>
        <taxon>Spirochaetota</taxon>
        <taxon>Spirochaetia</taxon>
        <taxon>Spirochaetales</taxon>
        <taxon>Candidatus Avitreponema</taxon>
    </lineage>
</organism>
<evidence type="ECO:0000256" key="3">
    <source>
        <dbReference type="ARBA" id="ARBA00022691"/>
    </source>
</evidence>
<dbReference type="PROSITE" id="PS51689">
    <property type="entry name" value="SAM_RNA_A_N6_MT"/>
    <property type="match status" value="1"/>
</dbReference>
<dbReference type="Pfam" id="PF00398">
    <property type="entry name" value="RrnaAD"/>
    <property type="match status" value="1"/>
</dbReference>
<dbReference type="GO" id="GO:0005829">
    <property type="term" value="C:cytosol"/>
    <property type="evidence" value="ECO:0007669"/>
    <property type="project" value="TreeGrafter"/>
</dbReference>
<gene>
    <name evidence="7" type="ORF">IAA96_04530</name>
</gene>
<feature type="binding site" evidence="5">
    <location>
        <position position="105"/>
    </location>
    <ligand>
        <name>S-adenosyl-L-methionine</name>
        <dbReference type="ChEBI" id="CHEBI:59789"/>
    </ligand>
</feature>
<feature type="binding site" evidence="5">
    <location>
        <position position="32"/>
    </location>
    <ligand>
        <name>S-adenosyl-L-methionine</name>
        <dbReference type="ChEBI" id="CHEBI:59789"/>
    </ligand>
</feature>
<dbReference type="PANTHER" id="PTHR11727">
    <property type="entry name" value="DIMETHYLADENOSINE TRANSFERASE"/>
    <property type="match status" value="1"/>
</dbReference>
<evidence type="ECO:0000256" key="4">
    <source>
        <dbReference type="ARBA" id="ARBA00022884"/>
    </source>
</evidence>
<reference evidence="7" key="2">
    <citation type="journal article" date="2021" name="PeerJ">
        <title>Extensive microbial diversity within the chicken gut microbiome revealed by metagenomics and culture.</title>
        <authorList>
            <person name="Gilroy R."/>
            <person name="Ravi A."/>
            <person name="Getino M."/>
            <person name="Pursley I."/>
            <person name="Horton D.L."/>
            <person name="Alikhan N.F."/>
            <person name="Baker D."/>
            <person name="Gharbi K."/>
            <person name="Hall N."/>
            <person name="Watson M."/>
            <person name="Adriaenssens E.M."/>
            <person name="Foster-Nyarko E."/>
            <person name="Jarju S."/>
            <person name="Secka A."/>
            <person name="Antonio M."/>
            <person name="Oren A."/>
            <person name="Chaudhuri R.R."/>
            <person name="La Ragione R."/>
            <person name="Hildebrand F."/>
            <person name="Pallen M.J."/>
        </authorList>
    </citation>
    <scope>NUCLEOTIDE SEQUENCE</scope>
    <source>
        <strain evidence="7">B3-4054</strain>
    </source>
</reference>
<feature type="non-terminal residue" evidence="7">
    <location>
        <position position="119"/>
    </location>
</feature>
<evidence type="ECO:0000256" key="5">
    <source>
        <dbReference type="PROSITE-ProRule" id="PRU01026"/>
    </source>
</evidence>
<name>A0A9D9ESI6_9SPIR</name>
<keyword evidence="1 5" id="KW-0489">Methyltransferase</keyword>
<dbReference type="Proteomes" id="UP000823616">
    <property type="component" value="Unassembled WGS sequence"/>
</dbReference>
<dbReference type="SUPFAM" id="SSF53335">
    <property type="entry name" value="S-adenosyl-L-methionine-dependent methyltransferases"/>
    <property type="match status" value="1"/>
</dbReference>
<evidence type="ECO:0000256" key="2">
    <source>
        <dbReference type="ARBA" id="ARBA00022679"/>
    </source>
</evidence>
<evidence type="ECO:0000259" key="6">
    <source>
        <dbReference type="SMART" id="SM00650"/>
    </source>
</evidence>
<dbReference type="SMART" id="SM00650">
    <property type="entry name" value="rADc"/>
    <property type="match status" value="1"/>
</dbReference>
<feature type="binding site" evidence="5">
    <location>
        <position position="80"/>
    </location>
    <ligand>
        <name>S-adenosyl-L-methionine</name>
        <dbReference type="ChEBI" id="CHEBI:59789"/>
    </ligand>
</feature>
<dbReference type="AlphaFoldDB" id="A0A9D9ESI6"/>
<dbReference type="PANTHER" id="PTHR11727:SF7">
    <property type="entry name" value="DIMETHYLADENOSINE TRANSFERASE-RELATED"/>
    <property type="match status" value="1"/>
</dbReference>
<evidence type="ECO:0000256" key="1">
    <source>
        <dbReference type="ARBA" id="ARBA00022603"/>
    </source>
</evidence>
<keyword evidence="3 5" id="KW-0949">S-adenosyl-L-methionine</keyword>
<dbReference type="GO" id="GO:0003723">
    <property type="term" value="F:RNA binding"/>
    <property type="evidence" value="ECO:0007669"/>
    <property type="project" value="UniProtKB-UniRule"/>
</dbReference>
<keyword evidence="2 5" id="KW-0808">Transferase</keyword>
<accession>A0A9D9ESI6</accession>
<dbReference type="GO" id="GO:0000179">
    <property type="term" value="F:rRNA (adenine-N6,N6-)-dimethyltransferase activity"/>
    <property type="evidence" value="ECO:0007669"/>
    <property type="project" value="UniProtKB-UniRule"/>
</dbReference>
<dbReference type="InterPro" id="IPR001737">
    <property type="entry name" value="KsgA/Erm"/>
</dbReference>
<keyword evidence="4 5" id="KW-0694">RNA-binding</keyword>
<dbReference type="InterPro" id="IPR020598">
    <property type="entry name" value="rRNA_Ade_methylase_Trfase_N"/>
</dbReference>